<evidence type="ECO:0000313" key="2">
    <source>
        <dbReference type="Proteomes" id="UP000585970"/>
    </source>
</evidence>
<proteinExistence type="predicted"/>
<reference evidence="1 2" key="1">
    <citation type="submission" date="2020-08" db="EMBL/GenBank/DDBJ databases">
        <title>Genomic Encyclopedia of Type Strains, Phase IV (KMG-IV): sequencing the most valuable type-strain genomes for metagenomic binning, comparative biology and taxonomic classification.</title>
        <authorList>
            <person name="Goeker M."/>
        </authorList>
    </citation>
    <scope>NUCLEOTIDE SEQUENCE [LARGE SCALE GENOMIC DNA]</scope>
    <source>
        <strain evidence="1 2">DSM 100694</strain>
    </source>
</reference>
<comment type="caution">
    <text evidence="1">The sequence shown here is derived from an EMBL/GenBank/DDBJ whole genome shotgun (WGS) entry which is preliminary data.</text>
</comment>
<dbReference type="EMBL" id="JACIFE010000001">
    <property type="protein sequence ID" value="MBB4076026.1"/>
    <property type="molecule type" value="Genomic_DNA"/>
</dbReference>
<accession>A0A840E4E0</accession>
<gene>
    <name evidence="1" type="ORF">GGR08_000307</name>
</gene>
<keyword evidence="2" id="KW-1185">Reference proteome</keyword>
<dbReference type="Proteomes" id="UP000585970">
    <property type="component" value="Unassembled WGS sequence"/>
</dbReference>
<evidence type="ECO:0000313" key="1">
    <source>
        <dbReference type="EMBL" id="MBB4076026.1"/>
    </source>
</evidence>
<dbReference type="AlphaFoldDB" id="A0A840E4E0"/>
<name>A0A840E4E0_9HYPH</name>
<protein>
    <submittedName>
        <fullName evidence="1">Uncharacterized protein</fullName>
    </submittedName>
</protein>
<dbReference type="RefSeq" id="WP_183193631.1">
    <property type="nucleotide sequence ID" value="NZ_JACIFE010000001.1"/>
</dbReference>
<sequence>MEFYSKVNAEGSIVLGAVAIKQKGFCCFEPEAVASCNLSSAFSAHAQATAMGGSCCFKR</sequence>
<organism evidence="1 2">
    <name type="scientific">Bartonella fuyuanensis</name>
    <dbReference type="NCBI Taxonomy" id="1460968"/>
    <lineage>
        <taxon>Bacteria</taxon>
        <taxon>Pseudomonadati</taxon>
        <taxon>Pseudomonadota</taxon>
        <taxon>Alphaproteobacteria</taxon>
        <taxon>Hyphomicrobiales</taxon>
        <taxon>Bartonellaceae</taxon>
        <taxon>Bartonella</taxon>
    </lineage>
</organism>